<dbReference type="PANTHER" id="PTHR47910">
    <property type="entry name" value="RIBULOSE BISPHOSPHATE CARBOXYLASE LARGE CHAIN, CATALYTIC DOMAIN-CONTAINING PROTEIN"/>
    <property type="match status" value="1"/>
</dbReference>
<proteinExistence type="predicted"/>
<reference evidence="2 3" key="2">
    <citation type="submission" date="2025-04" db="UniProtKB">
        <authorList>
            <consortium name="RefSeq"/>
        </authorList>
    </citation>
    <scope>IDENTIFICATION</scope>
</reference>
<name>A0A1S3YEA8_TOBAC</name>
<dbReference type="GO" id="GO:0003684">
    <property type="term" value="F:damaged DNA binding"/>
    <property type="evidence" value="ECO:0000318"/>
    <property type="project" value="GO_Central"/>
</dbReference>
<dbReference type="PaxDb" id="4097-A0A1S3YEA8"/>
<dbReference type="GO" id="GO:0007004">
    <property type="term" value="P:telomere maintenance via telomerase"/>
    <property type="evidence" value="ECO:0000318"/>
    <property type="project" value="GO_Central"/>
</dbReference>
<reference key="1">
    <citation type="journal article" date="2014" name="Nat. Commun.">
        <title>The tobacco genome sequence and its comparison with those of tomato and potato.</title>
        <authorList>
            <person name="Sierro N."/>
            <person name="Battey J.N."/>
            <person name="Ouadi S."/>
            <person name="Bakaher N."/>
            <person name="Bovet L."/>
            <person name="Willig A."/>
            <person name="Goepfert S."/>
            <person name="Peitsch M.C."/>
            <person name="Ivanov N.V."/>
        </authorList>
    </citation>
    <scope>NUCLEOTIDE SEQUENCE [LARGE SCALE GENOMIC DNA]</scope>
    <source>
        <strain>cv. TN90</strain>
    </source>
</reference>
<dbReference type="RefSeq" id="XP_016450337.1">
    <property type="nucleotide sequence ID" value="XM_016594851.1"/>
</dbReference>
<evidence type="ECO:0000313" key="2">
    <source>
        <dbReference type="RefSeq" id="XP_016450336.1"/>
    </source>
</evidence>
<dbReference type="GeneID" id="107775161"/>
<dbReference type="GO" id="GO:0006260">
    <property type="term" value="P:DNA replication"/>
    <property type="evidence" value="ECO:0000318"/>
    <property type="project" value="GO_Central"/>
</dbReference>
<organism evidence="3">
    <name type="scientific">Nicotiana tabacum</name>
    <name type="common">Common tobacco</name>
    <dbReference type="NCBI Taxonomy" id="4097"/>
    <lineage>
        <taxon>Eukaryota</taxon>
        <taxon>Viridiplantae</taxon>
        <taxon>Streptophyta</taxon>
        <taxon>Embryophyta</taxon>
        <taxon>Tracheophyta</taxon>
        <taxon>Spermatophyta</taxon>
        <taxon>Magnoliopsida</taxon>
        <taxon>eudicotyledons</taxon>
        <taxon>Gunneridae</taxon>
        <taxon>Pentapetalae</taxon>
        <taxon>asterids</taxon>
        <taxon>lamiids</taxon>
        <taxon>Solanales</taxon>
        <taxon>Solanaceae</taxon>
        <taxon>Nicotianoideae</taxon>
        <taxon>Nicotianeae</taxon>
        <taxon>Nicotiana</taxon>
    </lineage>
</organism>
<dbReference type="GO" id="GO:0000724">
    <property type="term" value="P:double-strand break repair via homologous recombination"/>
    <property type="evidence" value="ECO:0000318"/>
    <property type="project" value="GO_Central"/>
</dbReference>
<dbReference type="GO" id="GO:0005662">
    <property type="term" value="C:DNA replication factor A complex"/>
    <property type="evidence" value="ECO:0000318"/>
    <property type="project" value="GO_Central"/>
</dbReference>
<dbReference type="Gene3D" id="2.40.50.140">
    <property type="entry name" value="Nucleic acid-binding proteins"/>
    <property type="match status" value="2"/>
</dbReference>
<dbReference type="KEGG" id="nta:107775161"/>
<dbReference type="Proteomes" id="UP000790787">
    <property type="component" value="Chromosome 18"/>
</dbReference>
<dbReference type="OrthoDB" id="1304635at2759"/>
<dbReference type="AlphaFoldDB" id="A0A1S3YEA8"/>
<evidence type="ECO:0000313" key="1">
    <source>
        <dbReference type="Proteomes" id="UP000790787"/>
    </source>
</evidence>
<accession>A0A1S3YEA8</accession>
<dbReference type="STRING" id="4097.A0A1S3YEA8"/>
<dbReference type="RefSeq" id="XP_016450336.1">
    <property type="nucleotide sequence ID" value="XM_016594850.1"/>
</dbReference>
<dbReference type="SMR" id="A0A1S3YEA8"/>
<dbReference type="SUPFAM" id="SSF50249">
    <property type="entry name" value="Nucleic acid-binding proteins"/>
    <property type="match status" value="2"/>
</dbReference>
<keyword evidence="2 3" id="KW-0238">DNA-binding</keyword>
<keyword evidence="1" id="KW-1185">Reference proteome</keyword>
<sequence length="306" mass="35150">MDLDTLKLNPLGLTYAFSIYREYMEYRLTIDKITPQTKEWTSKVHLIKKPRPRKSKDGKTRFQIVVVQDENEDKVAAVLYGEDIEKDAHKLTPFSTYLISTAKVRIPLPYRVPTNRFEWVIDRFTVVEEVKDDNIQDPPLPPPTRLNTIHFAYLQEQQQNKEFGNHNFTHIIAVVVNCGSIKYDGANSNKCREIIIMDTGMNSFILMLWEDFDDVDGSILAAQVAKYPVIVAKRITRTTYGGLSLSTRYNSVILINPPYPQVGRLQNWVADNRPRLMRYSQQNSSRAALSLVMAPEDNDIVPIANI</sequence>
<gene>
    <name evidence="2 3" type="primary">LOC107775161</name>
</gene>
<protein>
    <submittedName>
        <fullName evidence="2 3">Replication protein A 70 kDa DNA-binding subunit B isoform X1</fullName>
    </submittedName>
</protein>
<dbReference type="GO" id="GO:0043047">
    <property type="term" value="F:single-stranded telomeric DNA binding"/>
    <property type="evidence" value="ECO:0000318"/>
    <property type="project" value="GO_Central"/>
</dbReference>
<dbReference type="GO" id="GO:0051321">
    <property type="term" value="P:meiotic cell cycle"/>
    <property type="evidence" value="ECO:0000318"/>
    <property type="project" value="GO_Central"/>
</dbReference>
<dbReference type="GO" id="GO:0006289">
    <property type="term" value="P:nucleotide-excision repair"/>
    <property type="evidence" value="ECO:0000318"/>
    <property type="project" value="GO_Central"/>
</dbReference>
<dbReference type="InterPro" id="IPR012340">
    <property type="entry name" value="NA-bd_OB-fold"/>
</dbReference>
<dbReference type="PANTHER" id="PTHR47910:SF2">
    <property type="entry name" value="RIBULOSE BISPHOSPHATE CARBOXYLASE LARGE CHAIN, CATALYTIC DOMAIN-CONTAINING PROTEIN"/>
    <property type="match status" value="1"/>
</dbReference>
<evidence type="ECO:0000313" key="3">
    <source>
        <dbReference type="RefSeq" id="XP_016450337.1"/>
    </source>
</evidence>